<reference evidence="1 2" key="1">
    <citation type="journal article" date="2019" name="Int. J. Syst. Evol. Microbiol.">
        <title>The Global Catalogue of Microorganisms (GCM) 10K type strain sequencing project: providing services to taxonomists for standard genome sequencing and annotation.</title>
        <authorList>
            <consortium name="The Broad Institute Genomics Platform"/>
            <consortium name="The Broad Institute Genome Sequencing Center for Infectious Disease"/>
            <person name="Wu L."/>
            <person name="Ma J."/>
        </authorList>
    </citation>
    <scope>NUCLEOTIDE SEQUENCE [LARGE SCALE GENOMIC DNA]</scope>
    <source>
        <strain evidence="1 2">Y73</strain>
    </source>
</reference>
<gene>
    <name evidence="1" type="ORF">ACFQEY_01205</name>
</gene>
<dbReference type="AlphaFoldDB" id="A0ABD5UHE2"/>
<proteinExistence type="predicted"/>
<accession>A0ABD5UHE2</accession>
<organism evidence="1 2">
    <name type="scientific">Halorubrum trueperi</name>
    <dbReference type="NCBI Taxonomy" id="2004704"/>
    <lineage>
        <taxon>Archaea</taxon>
        <taxon>Methanobacteriati</taxon>
        <taxon>Methanobacteriota</taxon>
        <taxon>Stenosarchaea group</taxon>
        <taxon>Halobacteria</taxon>
        <taxon>Halobacteriales</taxon>
        <taxon>Haloferacaceae</taxon>
        <taxon>Halorubrum</taxon>
    </lineage>
</organism>
<evidence type="ECO:0000313" key="2">
    <source>
        <dbReference type="Proteomes" id="UP001596333"/>
    </source>
</evidence>
<dbReference type="EMBL" id="JBHSXI010000001">
    <property type="protein sequence ID" value="MFC6887676.1"/>
    <property type="molecule type" value="Genomic_DNA"/>
</dbReference>
<dbReference type="Proteomes" id="UP001596333">
    <property type="component" value="Unassembled WGS sequence"/>
</dbReference>
<comment type="caution">
    <text evidence="1">The sequence shown here is derived from an EMBL/GenBank/DDBJ whole genome shotgun (WGS) entry which is preliminary data.</text>
</comment>
<name>A0ABD5UHE2_9EURY</name>
<evidence type="ECO:0000313" key="1">
    <source>
        <dbReference type="EMBL" id="MFC6887676.1"/>
    </source>
</evidence>
<sequence length="55" mass="5910">MATDGEIPNTPAEDELLPDERAVLSERAEALDEAEEDELLTVAEVAADLGIDLDE</sequence>
<keyword evidence="2" id="KW-1185">Reference proteome</keyword>
<protein>
    <submittedName>
        <fullName evidence="1">Uncharacterized protein</fullName>
    </submittedName>
</protein>
<dbReference type="RefSeq" id="WP_379763979.1">
    <property type="nucleotide sequence ID" value="NZ_JBHSXI010000001.1"/>
</dbReference>